<sequence>MTSHYIYTSEGNYKLLKCNVTEAHTGKVITLGLQSSGEKTGNKSHEEENVADPEGGVSYASVSFTKKTNSRDQVQDGEDAVTYSTVKAPSSSAGSSADPRYLYATVNKPNNSTV</sequence>
<gene>
    <name evidence="2" type="ORF">EPR50_G00191510</name>
</gene>
<dbReference type="AlphaFoldDB" id="A0A484CB78"/>
<evidence type="ECO:0000313" key="3">
    <source>
        <dbReference type="Proteomes" id="UP000295070"/>
    </source>
</evidence>
<proteinExistence type="predicted"/>
<dbReference type="EMBL" id="SCKG01000018">
    <property type="protein sequence ID" value="TDH00736.1"/>
    <property type="molecule type" value="Genomic_DNA"/>
</dbReference>
<evidence type="ECO:0000313" key="2">
    <source>
        <dbReference type="EMBL" id="TDH00736.1"/>
    </source>
</evidence>
<protein>
    <submittedName>
        <fullName evidence="2">Uncharacterized protein</fullName>
    </submittedName>
</protein>
<evidence type="ECO:0000256" key="1">
    <source>
        <dbReference type="SAM" id="MobiDB-lite"/>
    </source>
</evidence>
<dbReference type="Proteomes" id="UP000295070">
    <property type="component" value="Chromosome 18"/>
</dbReference>
<keyword evidence="3" id="KW-1185">Reference proteome</keyword>
<comment type="caution">
    <text evidence="2">The sequence shown here is derived from an EMBL/GenBank/DDBJ whole genome shotgun (WGS) entry which is preliminary data.</text>
</comment>
<feature type="compositionally biased region" description="Low complexity" evidence="1">
    <location>
        <begin position="88"/>
        <end position="97"/>
    </location>
</feature>
<reference evidence="2 3" key="1">
    <citation type="submission" date="2019-01" db="EMBL/GenBank/DDBJ databases">
        <title>A chromosome-scale genome assembly of the yellow perch, Perca flavescens.</title>
        <authorList>
            <person name="Feron R."/>
            <person name="Morvezen R."/>
            <person name="Bestin A."/>
            <person name="Haffray P."/>
            <person name="Klopp C."/>
            <person name="Zahm M."/>
            <person name="Cabau C."/>
            <person name="Roques C."/>
            <person name="Donnadieu C."/>
            <person name="Bouchez O."/>
            <person name="Christie M."/>
            <person name="Larson W."/>
            <person name="Guiguen Y."/>
        </authorList>
    </citation>
    <scope>NUCLEOTIDE SEQUENCE [LARGE SCALE GENOMIC DNA]</scope>
    <source>
        <strain evidence="2">YP-PL-M2</strain>
        <tissue evidence="2">Blood</tissue>
    </source>
</reference>
<accession>A0A484CB78</accession>
<organism evidence="2 3">
    <name type="scientific">Perca flavescens</name>
    <name type="common">American yellow perch</name>
    <name type="synonym">Morone flavescens</name>
    <dbReference type="NCBI Taxonomy" id="8167"/>
    <lineage>
        <taxon>Eukaryota</taxon>
        <taxon>Metazoa</taxon>
        <taxon>Chordata</taxon>
        <taxon>Craniata</taxon>
        <taxon>Vertebrata</taxon>
        <taxon>Euteleostomi</taxon>
        <taxon>Actinopterygii</taxon>
        <taxon>Neopterygii</taxon>
        <taxon>Teleostei</taxon>
        <taxon>Neoteleostei</taxon>
        <taxon>Acanthomorphata</taxon>
        <taxon>Eupercaria</taxon>
        <taxon>Perciformes</taxon>
        <taxon>Percoidei</taxon>
        <taxon>Percidae</taxon>
        <taxon>Percinae</taxon>
        <taxon>Perca</taxon>
    </lineage>
</organism>
<feature type="region of interest" description="Disordered" evidence="1">
    <location>
        <begin position="35"/>
        <end position="114"/>
    </location>
</feature>
<name>A0A484CB78_PERFV</name>